<dbReference type="GO" id="GO:0022857">
    <property type="term" value="F:transmembrane transporter activity"/>
    <property type="evidence" value="ECO:0007669"/>
    <property type="project" value="InterPro"/>
</dbReference>
<dbReference type="EMBL" id="NPIC01000001">
    <property type="protein sequence ID" value="RDL40574.1"/>
    <property type="molecule type" value="Genomic_DNA"/>
</dbReference>
<dbReference type="PANTHER" id="PTHR11360:SF315">
    <property type="entry name" value="TRANSPORTER MCH2-RELATED"/>
    <property type="match status" value="1"/>
</dbReference>
<comment type="caution">
    <text evidence="6">The sequence shown here is derived from an EMBL/GenBank/DDBJ whole genome shotgun (WGS) entry which is preliminary data.</text>
</comment>
<dbReference type="GeneID" id="43593402"/>
<evidence type="ECO:0000313" key="6">
    <source>
        <dbReference type="EMBL" id="RDL40574.1"/>
    </source>
</evidence>
<feature type="transmembrane region" description="Helical" evidence="4">
    <location>
        <begin position="459"/>
        <end position="478"/>
    </location>
</feature>
<dbReference type="OrthoDB" id="2213137at2759"/>
<dbReference type="Pfam" id="PF07690">
    <property type="entry name" value="MFS_1"/>
    <property type="match status" value="1"/>
</dbReference>
<gene>
    <name evidence="6" type="ORF">BP5553_00553</name>
</gene>
<dbReference type="RefSeq" id="XP_031873230.1">
    <property type="nucleotide sequence ID" value="XM_032009176.1"/>
</dbReference>
<evidence type="ECO:0000256" key="3">
    <source>
        <dbReference type="SAM" id="MobiDB-lite"/>
    </source>
</evidence>
<dbReference type="InterPro" id="IPR036259">
    <property type="entry name" value="MFS_trans_sf"/>
</dbReference>
<feature type="region of interest" description="Disordered" evidence="3">
    <location>
        <begin position="37"/>
        <end position="66"/>
    </location>
</feature>
<keyword evidence="4" id="KW-0812">Transmembrane</keyword>
<accession>A0A370TYI3</accession>
<evidence type="ECO:0000256" key="1">
    <source>
        <dbReference type="ARBA" id="ARBA00004141"/>
    </source>
</evidence>
<feature type="transmembrane region" description="Helical" evidence="4">
    <location>
        <begin position="430"/>
        <end position="452"/>
    </location>
</feature>
<dbReference type="InterPro" id="IPR011701">
    <property type="entry name" value="MFS"/>
</dbReference>
<comment type="subcellular location">
    <subcellularLocation>
        <location evidence="1">Membrane</location>
        <topology evidence="1">Multi-pass membrane protein</topology>
    </subcellularLocation>
</comment>
<dbReference type="SUPFAM" id="SSF103473">
    <property type="entry name" value="MFS general substrate transporter"/>
    <property type="match status" value="1"/>
</dbReference>
<feature type="region of interest" description="Disordered" evidence="3">
    <location>
        <begin position="1"/>
        <end position="20"/>
    </location>
</feature>
<evidence type="ECO:0000313" key="7">
    <source>
        <dbReference type="Proteomes" id="UP000254866"/>
    </source>
</evidence>
<dbReference type="Pfam" id="PF25459">
    <property type="entry name" value="AIM3_BBC1_C"/>
    <property type="match status" value="1"/>
</dbReference>
<organism evidence="6 7">
    <name type="scientific">Venustampulla echinocandica</name>
    <dbReference type="NCBI Taxonomy" id="2656787"/>
    <lineage>
        <taxon>Eukaryota</taxon>
        <taxon>Fungi</taxon>
        <taxon>Dikarya</taxon>
        <taxon>Ascomycota</taxon>
        <taxon>Pezizomycotina</taxon>
        <taxon>Leotiomycetes</taxon>
        <taxon>Helotiales</taxon>
        <taxon>Pleuroascaceae</taxon>
        <taxon>Venustampulla</taxon>
    </lineage>
</organism>
<dbReference type="AlphaFoldDB" id="A0A370TYI3"/>
<dbReference type="Gene3D" id="1.20.1250.20">
    <property type="entry name" value="MFS general substrate transporter like domains"/>
    <property type="match status" value="2"/>
</dbReference>
<dbReference type="Proteomes" id="UP000254866">
    <property type="component" value="Unassembled WGS sequence"/>
</dbReference>
<proteinExistence type="inferred from homology"/>
<dbReference type="GO" id="GO:0016020">
    <property type="term" value="C:membrane"/>
    <property type="evidence" value="ECO:0007669"/>
    <property type="project" value="UniProtKB-SubCell"/>
</dbReference>
<evidence type="ECO:0000259" key="5">
    <source>
        <dbReference type="Pfam" id="PF25459"/>
    </source>
</evidence>
<sequence>MPRYPQDQSHPQRRHTSSHHIEFPLVRQFANIIAPQLRREPPNPPQEHCQHRAPPQSSQPSRSHDVRDLDLDLKSLWFTSSPPAFPPCTFNREKINYVMVRSGAMVGSWEKRWFRVAIRHHDTLELTKIHLSWEPSNPGATVTAMQRHYPTPRRLNSQELDVCRDRYANALASWCESKKGKRVGTGRCGELASEGLKAIAAKCISRREEPCMASRYGLQGYLLYTLSLSSTSTPHESHRGPHKFGVGRGDVLQMFSTHFKAKDGSEKWTDKRGHVAMVTRVRSNGALVVLEQNVGDVKLVMDGEYDMAEMIKGEAKIFRPVGLLPDEKQPSAADLSGRPDEMSNWAIASHTKVIYWLQLQTQTSLDELGERQSIIQSDTEPPPDGGYGSVCVAACLSINCFTWGAVAPYGVFMGCYLQNDVYPTATVVDFGFIGGLNFSTAMLVSPIVTVIARRCGIHVPMLIGITLHTTGFIMASFATRIWHLYLTQGILVGFGVGLIYIPSMAIPSQWFLHRRSLANGISAAGSGIGGLMFSLMTRGAISNISLAWALRITGIVSGVMNLLATIVIRSRNNIIQPKQHPFDIALLRRYEVILVLGWAFVSMLGYIILLFSMSDFAYSIGLDDSQAANATALLNLGAALTRPWIGAISDRFGRIETAGFMTLLWLFLGFGWSLILMECLSCLLF</sequence>
<feature type="transmembrane region" description="Helical" evidence="4">
    <location>
        <begin position="484"/>
        <end position="505"/>
    </location>
</feature>
<dbReference type="InterPro" id="IPR057402">
    <property type="entry name" value="AIM3_BBC1_C"/>
</dbReference>
<feature type="domain" description="BBC1/AIM3 cysteine proteinase-fold" evidence="5">
    <location>
        <begin position="146"/>
        <end position="322"/>
    </location>
</feature>
<keyword evidence="4" id="KW-1133">Transmembrane helix</keyword>
<feature type="transmembrane region" description="Helical" evidence="4">
    <location>
        <begin position="548"/>
        <end position="569"/>
    </location>
</feature>
<feature type="transmembrane region" description="Helical" evidence="4">
    <location>
        <begin position="590"/>
        <end position="613"/>
    </location>
</feature>
<feature type="transmembrane region" description="Helical" evidence="4">
    <location>
        <begin position="663"/>
        <end position="684"/>
    </location>
</feature>
<protein>
    <recommendedName>
        <fullName evidence="5">BBC1/AIM3 cysteine proteinase-fold domain-containing protein</fullName>
    </recommendedName>
</protein>
<comment type="similarity">
    <text evidence="2">Belongs to the major facilitator superfamily. Monocarboxylate porter (TC 2.A.1.13) family.</text>
</comment>
<feature type="transmembrane region" description="Helical" evidence="4">
    <location>
        <begin position="517"/>
        <end position="536"/>
    </location>
</feature>
<keyword evidence="4" id="KW-0472">Membrane</keyword>
<evidence type="ECO:0000256" key="4">
    <source>
        <dbReference type="SAM" id="Phobius"/>
    </source>
</evidence>
<dbReference type="InterPro" id="IPR050327">
    <property type="entry name" value="Proton-linked_MCT"/>
</dbReference>
<keyword evidence="7" id="KW-1185">Reference proteome</keyword>
<dbReference type="PANTHER" id="PTHR11360">
    <property type="entry name" value="MONOCARBOXYLATE TRANSPORTER"/>
    <property type="match status" value="1"/>
</dbReference>
<dbReference type="Gene3D" id="3.90.1720.60">
    <property type="match status" value="1"/>
</dbReference>
<evidence type="ECO:0000256" key="2">
    <source>
        <dbReference type="ARBA" id="ARBA00006727"/>
    </source>
</evidence>
<name>A0A370TYI3_9HELO</name>
<reference evidence="6 7" key="1">
    <citation type="journal article" date="2018" name="IMA Fungus">
        <title>IMA Genome-F 9: Draft genome sequence of Annulohypoxylon stygium, Aspergillus mulundensis, Berkeleyomyces basicola (syn. Thielaviopsis basicola), Ceratocystis smalleyi, two Cercospora beticola strains, Coleophoma cylindrospora, Fusarium fracticaudum, Phialophora cf. hyalina, and Morchella septimelata.</title>
        <authorList>
            <person name="Wingfield B.D."/>
            <person name="Bills G.F."/>
            <person name="Dong Y."/>
            <person name="Huang W."/>
            <person name="Nel W.J."/>
            <person name="Swalarsk-Parry B.S."/>
            <person name="Vaghefi N."/>
            <person name="Wilken P.M."/>
            <person name="An Z."/>
            <person name="de Beer Z.W."/>
            <person name="De Vos L."/>
            <person name="Chen L."/>
            <person name="Duong T.A."/>
            <person name="Gao Y."/>
            <person name="Hammerbacher A."/>
            <person name="Kikkert J.R."/>
            <person name="Li Y."/>
            <person name="Li H."/>
            <person name="Li K."/>
            <person name="Li Q."/>
            <person name="Liu X."/>
            <person name="Ma X."/>
            <person name="Naidoo K."/>
            <person name="Pethybridge S.J."/>
            <person name="Sun J."/>
            <person name="Steenkamp E.T."/>
            <person name="van der Nest M.A."/>
            <person name="van Wyk S."/>
            <person name="Wingfield M.J."/>
            <person name="Xiong C."/>
            <person name="Yue Q."/>
            <person name="Zhang X."/>
        </authorList>
    </citation>
    <scope>NUCLEOTIDE SEQUENCE [LARGE SCALE GENOMIC DNA]</scope>
    <source>
        <strain evidence="6 7">BP 5553</strain>
    </source>
</reference>